<dbReference type="SUPFAM" id="SSF53756">
    <property type="entry name" value="UDP-Glycosyltransferase/glycogen phosphorylase"/>
    <property type="match status" value="1"/>
</dbReference>
<feature type="domain" description="Glycosyltransferase subfamily 4-like N-terminal" evidence="1">
    <location>
        <begin position="28"/>
        <end position="190"/>
    </location>
</feature>
<protein>
    <submittedName>
        <fullName evidence="2">Glycosyltransferase family 4 protein</fullName>
    </submittedName>
</protein>
<comment type="caution">
    <text evidence="2">The sequence shown here is derived from an EMBL/GenBank/DDBJ whole genome shotgun (WGS) entry which is preliminary data.</text>
</comment>
<gene>
    <name evidence="2" type="ORF">G4V63_03845</name>
</gene>
<dbReference type="GO" id="GO:0016757">
    <property type="term" value="F:glycosyltransferase activity"/>
    <property type="evidence" value="ECO:0007669"/>
    <property type="project" value="UniProtKB-ARBA"/>
</dbReference>
<dbReference type="Proteomes" id="UP000480266">
    <property type="component" value="Unassembled WGS sequence"/>
</dbReference>
<keyword evidence="3" id="KW-1185">Reference proteome</keyword>
<dbReference type="EMBL" id="JAAMRR010000197">
    <property type="protein sequence ID" value="NGX94386.1"/>
    <property type="molecule type" value="Genomic_DNA"/>
</dbReference>
<dbReference type="Gene3D" id="3.40.50.2000">
    <property type="entry name" value="Glycogen Phosphorylase B"/>
    <property type="match status" value="1"/>
</dbReference>
<dbReference type="InterPro" id="IPR028098">
    <property type="entry name" value="Glyco_trans_4-like_N"/>
</dbReference>
<reference evidence="2" key="1">
    <citation type="submission" date="2020-02" db="EMBL/GenBank/DDBJ databases">
        <title>Draft genome sequence of Candidatus Afipia apatlaquensis IBT-C3, a potential strain for decolorization of textile dyes.</title>
        <authorList>
            <person name="Sanchez-Reyes A."/>
            <person name="Breton-Deval L."/>
            <person name="Mangelson H."/>
            <person name="Sanchez-Flores A."/>
        </authorList>
    </citation>
    <scope>NUCLEOTIDE SEQUENCE [LARGE SCALE GENOMIC DNA]</scope>
    <source>
        <strain evidence="2">IBT-C3</strain>
    </source>
</reference>
<sequence>MSASTAVKTTGQMPQLRVACVIAGMQAGGAERVMAQLCNHLARTGHEVTLVTLNSASEVSFYDVSDAVRRRPLGRAVEGTGFARIFRVISWVVALRRTIAALQPDVVISFVDLTNVMVLLATRGLKAPVIVSERVDPAAHAYRLSRLDRALRYLTYPKAAQIVVQTRRAAKFFKNSPADQIITIPNPVPLTDVTAHPDRASSNGRFRIVGI</sequence>
<evidence type="ECO:0000259" key="1">
    <source>
        <dbReference type="Pfam" id="PF13439"/>
    </source>
</evidence>
<dbReference type="AlphaFoldDB" id="A0A7C9VDE0"/>
<accession>A0A7C9VDE0</accession>
<name>A0A7C9VDE0_9BRAD</name>
<evidence type="ECO:0000313" key="3">
    <source>
        <dbReference type="Proteomes" id="UP000480266"/>
    </source>
</evidence>
<organism evidence="2 3">
    <name type="scientific">Candidatus Afipia apatlaquensis</name>
    <dbReference type="NCBI Taxonomy" id="2712852"/>
    <lineage>
        <taxon>Bacteria</taxon>
        <taxon>Pseudomonadati</taxon>
        <taxon>Pseudomonadota</taxon>
        <taxon>Alphaproteobacteria</taxon>
        <taxon>Hyphomicrobiales</taxon>
        <taxon>Nitrobacteraceae</taxon>
        <taxon>Afipia</taxon>
    </lineage>
</organism>
<evidence type="ECO:0000313" key="2">
    <source>
        <dbReference type="EMBL" id="NGX94386.1"/>
    </source>
</evidence>
<feature type="non-terminal residue" evidence="2">
    <location>
        <position position="211"/>
    </location>
</feature>
<dbReference type="Pfam" id="PF13439">
    <property type="entry name" value="Glyco_transf_4"/>
    <property type="match status" value="1"/>
</dbReference>
<proteinExistence type="predicted"/>